<dbReference type="Gene3D" id="1.10.510.10">
    <property type="entry name" value="Transferase(Phosphotransferase) domain 1"/>
    <property type="match status" value="1"/>
</dbReference>
<accession>A0A4Y7K4A1</accession>
<dbReference type="Gene3D" id="3.30.200.20">
    <property type="entry name" value="Phosphorylase Kinase, domain 1"/>
    <property type="match status" value="1"/>
</dbReference>
<evidence type="ECO:0000256" key="2">
    <source>
        <dbReference type="ARBA" id="ARBA00022527"/>
    </source>
</evidence>
<dbReference type="EMBL" id="CM010720">
    <property type="protein sequence ID" value="RZC67170.1"/>
    <property type="molecule type" value="Genomic_DNA"/>
</dbReference>
<dbReference type="Pfam" id="PF04434">
    <property type="entry name" value="SWIM"/>
    <property type="match status" value="1"/>
</dbReference>
<keyword evidence="18" id="KW-1185">Reference proteome</keyword>
<organism evidence="17 18">
    <name type="scientific">Papaver somniferum</name>
    <name type="common">Opium poppy</name>
    <dbReference type="NCBI Taxonomy" id="3469"/>
    <lineage>
        <taxon>Eukaryota</taxon>
        <taxon>Viridiplantae</taxon>
        <taxon>Streptophyta</taxon>
        <taxon>Embryophyta</taxon>
        <taxon>Tracheophyta</taxon>
        <taxon>Spermatophyta</taxon>
        <taxon>Magnoliopsida</taxon>
        <taxon>Ranunculales</taxon>
        <taxon>Papaveraceae</taxon>
        <taxon>Papaveroideae</taxon>
        <taxon>Papaver</taxon>
    </lineage>
</organism>
<evidence type="ECO:0000256" key="11">
    <source>
        <dbReference type="ARBA" id="ARBA00048679"/>
    </source>
</evidence>
<dbReference type="PROSITE" id="PS00107">
    <property type="entry name" value="PROTEIN_KINASE_ATP"/>
    <property type="match status" value="1"/>
</dbReference>
<dbReference type="SMART" id="SM00220">
    <property type="entry name" value="S_TKc"/>
    <property type="match status" value="1"/>
</dbReference>
<evidence type="ECO:0000256" key="7">
    <source>
        <dbReference type="ARBA" id="ARBA00022777"/>
    </source>
</evidence>
<dbReference type="SUPFAM" id="SSF56112">
    <property type="entry name" value="Protein kinase-like (PK-like)"/>
    <property type="match status" value="1"/>
</dbReference>
<evidence type="ECO:0000313" key="18">
    <source>
        <dbReference type="Proteomes" id="UP000316621"/>
    </source>
</evidence>
<dbReference type="PROSITE" id="PS00108">
    <property type="entry name" value="PROTEIN_KINASE_ST"/>
    <property type="match status" value="1"/>
</dbReference>
<dbReference type="Pfam" id="PF00069">
    <property type="entry name" value="Pkinase"/>
    <property type="match status" value="2"/>
</dbReference>
<feature type="compositionally biased region" description="Acidic residues" evidence="14">
    <location>
        <begin position="638"/>
        <end position="664"/>
    </location>
</feature>
<gene>
    <name evidence="17" type="ORF">C5167_010866</name>
</gene>
<dbReference type="GO" id="GO:0005524">
    <property type="term" value="F:ATP binding"/>
    <property type="evidence" value="ECO:0007669"/>
    <property type="project" value="UniProtKB-UniRule"/>
</dbReference>
<dbReference type="PANTHER" id="PTHR31973">
    <property type="entry name" value="POLYPROTEIN, PUTATIVE-RELATED"/>
    <property type="match status" value="1"/>
</dbReference>
<evidence type="ECO:0000256" key="9">
    <source>
        <dbReference type="ARBA" id="ARBA00022840"/>
    </source>
</evidence>
<dbReference type="GO" id="GO:0004674">
    <property type="term" value="F:protein serine/threonine kinase activity"/>
    <property type="evidence" value="ECO:0007669"/>
    <property type="project" value="UniProtKB-KW"/>
</dbReference>
<keyword evidence="2" id="KW-0723">Serine/threonine-protein kinase</keyword>
<evidence type="ECO:0000256" key="14">
    <source>
        <dbReference type="SAM" id="MobiDB-lite"/>
    </source>
</evidence>
<keyword evidence="4" id="KW-0479">Metal-binding</keyword>
<dbReference type="Proteomes" id="UP000316621">
    <property type="component" value="Chromosome 6"/>
</dbReference>
<evidence type="ECO:0000256" key="4">
    <source>
        <dbReference type="ARBA" id="ARBA00022723"/>
    </source>
</evidence>
<name>A0A4Y7K4A1_PAPSO</name>
<protein>
    <recommendedName>
        <fullName evidence="1">non-specific serine/threonine protein kinase</fullName>
        <ecNumber evidence="1">2.7.11.1</ecNumber>
    </recommendedName>
</protein>
<dbReference type="EC" id="2.7.11.1" evidence="1"/>
<dbReference type="PANTHER" id="PTHR31973:SF187">
    <property type="entry name" value="MUTATOR TRANSPOSASE MUDRA PROTEIN"/>
    <property type="match status" value="1"/>
</dbReference>
<dbReference type="STRING" id="3469.A0A4Y7K4A1"/>
<dbReference type="InterPro" id="IPR017441">
    <property type="entry name" value="Protein_kinase_ATP_BS"/>
</dbReference>
<keyword evidence="9 13" id="KW-0067">ATP-binding</keyword>
<evidence type="ECO:0000256" key="13">
    <source>
        <dbReference type="PROSITE-ProRule" id="PRU10141"/>
    </source>
</evidence>
<feature type="compositionally biased region" description="Basic and acidic residues" evidence="14">
    <location>
        <begin position="619"/>
        <end position="629"/>
    </location>
</feature>
<dbReference type="CDD" id="cd14662">
    <property type="entry name" value="STKc_SnRK2"/>
    <property type="match status" value="1"/>
</dbReference>
<keyword evidence="5 13" id="KW-0547">Nucleotide-binding</keyword>
<keyword evidence="7" id="KW-0418">Kinase</keyword>
<evidence type="ECO:0000259" key="15">
    <source>
        <dbReference type="PROSITE" id="PS50011"/>
    </source>
</evidence>
<feature type="compositionally biased region" description="Low complexity" evidence="14">
    <location>
        <begin position="1325"/>
        <end position="1352"/>
    </location>
</feature>
<dbReference type="FunFam" id="3.30.200.20:FF:000045">
    <property type="entry name" value="Serine/threonine-protein kinase SRK2E"/>
    <property type="match status" value="1"/>
</dbReference>
<dbReference type="InterPro" id="IPR011009">
    <property type="entry name" value="Kinase-like_dom_sf"/>
</dbReference>
<evidence type="ECO:0000256" key="5">
    <source>
        <dbReference type="ARBA" id="ARBA00022741"/>
    </source>
</evidence>
<feature type="region of interest" description="Disordered" evidence="14">
    <location>
        <begin position="1316"/>
        <end position="1352"/>
    </location>
</feature>
<reference evidence="17 18" key="1">
    <citation type="journal article" date="2018" name="Science">
        <title>The opium poppy genome and morphinan production.</title>
        <authorList>
            <person name="Guo L."/>
            <person name="Winzer T."/>
            <person name="Yang X."/>
            <person name="Li Y."/>
            <person name="Ning Z."/>
            <person name="He Z."/>
            <person name="Teodor R."/>
            <person name="Lu Y."/>
            <person name="Bowser T.A."/>
            <person name="Graham I.A."/>
            <person name="Ye K."/>
        </authorList>
    </citation>
    <scope>NUCLEOTIDE SEQUENCE [LARGE SCALE GENOMIC DNA]</scope>
    <source>
        <strain evidence="18">cv. HN1</strain>
        <tissue evidence="17">Leaves</tissue>
    </source>
</reference>
<keyword evidence="6 12" id="KW-0863">Zinc-finger</keyword>
<comment type="catalytic activity">
    <reaction evidence="11">
        <text>L-seryl-[protein] + ATP = O-phospho-L-seryl-[protein] + ADP + H(+)</text>
        <dbReference type="Rhea" id="RHEA:17989"/>
        <dbReference type="Rhea" id="RHEA-COMP:9863"/>
        <dbReference type="Rhea" id="RHEA-COMP:11604"/>
        <dbReference type="ChEBI" id="CHEBI:15378"/>
        <dbReference type="ChEBI" id="CHEBI:29999"/>
        <dbReference type="ChEBI" id="CHEBI:30616"/>
        <dbReference type="ChEBI" id="CHEBI:83421"/>
        <dbReference type="ChEBI" id="CHEBI:456216"/>
        <dbReference type="EC" id="2.7.11.1"/>
    </reaction>
</comment>
<dbReference type="SMART" id="SM00575">
    <property type="entry name" value="ZnF_PMZ"/>
    <property type="match status" value="1"/>
</dbReference>
<keyword evidence="8" id="KW-0862">Zinc</keyword>
<feature type="region of interest" description="Disordered" evidence="14">
    <location>
        <begin position="544"/>
        <end position="572"/>
    </location>
</feature>
<dbReference type="GO" id="GO:0008270">
    <property type="term" value="F:zinc ion binding"/>
    <property type="evidence" value="ECO:0007669"/>
    <property type="project" value="UniProtKB-KW"/>
</dbReference>
<evidence type="ECO:0000256" key="1">
    <source>
        <dbReference type="ARBA" id="ARBA00012513"/>
    </source>
</evidence>
<dbReference type="PROSITE" id="PS50011">
    <property type="entry name" value="PROTEIN_KINASE_DOM"/>
    <property type="match status" value="1"/>
</dbReference>
<evidence type="ECO:0000256" key="10">
    <source>
        <dbReference type="ARBA" id="ARBA00047899"/>
    </source>
</evidence>
<evidence type="ECO:0000256" key="6">
    <source>
        <dbReference type="ARBA" id="ARBA00022771"/>
    </source>
</evidence>
<sequence length="1385" mass="157733">MDHRSQLTIGPGMDLPIMHDSDRYELVKDIGSGNFGVARLMRDKVTKELVAVKYIERGEKIDENVQREIINHRSLRHPNIVRFKEVILTPTHLAIVMEYASGGELFERICNAGRFSEDEARFFFQQLISGVSYCHAMQVCHRDLKLENTLLDGSAAPRLKICDFGYSKSSVLHSQPKSTVGTPAYIAPEVLLKKEYDGKARHSYDEGWVTVFQRKLSLGCFPSIYWKNVSQLVVLLFDLRKFFKHDTDGFKLLVLEDCRKPLCTAIADVWSCGVTLYVMLVGAYPFEDPEEPKNFRKTIQRILSVQYSIPDYVHISPECQQLISRIFDANPSTRITMPEIQNHEWFLKNLPADLMNENTMNSHFEEPDQPMQSIDEIMQIIAEATIPAAGTRSLDPYFTGSLDMDDDMEDLDTDPELDIDSSGEIVDSGDTVKMRYKPGLKQSESSQFKFRNISVYAEPKNETLVFPDCHRDETDLMTLKYMVYKGLSMDVKEKFNLYWFKEECLPLPLLNNDDFDNFWEDSFVNEDGCICLWMGMKDTVFGTPKTTPKKKTVSKGTTPRRSPRLNSVDKSVEGASRKLSFMDVPISKHSQASSSGCSQSKATNEVKFVEDVDNIQLENTKEDECHPIENPEAPPVYDSDEDIEYGSDEEEQEEKEEEEEEEEEGEKKAKKKDVDERPAYMDDFDDDFGQYMKGEHDVDLFPEEEVFIPVDPSKMECQYILDRSAPSRIKAECRFKTEHDCPWFVYASKKEGEKTFVLRKVNLEHKCEGDPQNRNRSADPHFVKDFVLDQMKNKPKKVVPDPYKIKEDFLAEKRVNIPYQCAWKARNLVLESLYGNYKESYNEVPAFCKMFTKCNDGSVAKFTFDTVNNTFESMTLSFEPAMRGWRKACRGVIGLDACHLTGEYGGVLMAATALDGQNGLVMLGIMVCRAETKENWIIFLKHLKDAILAHPVKVAFISDRQKGLLEAVGIVFPGHHHRYCWRHLYKNFKKDYKGLELYSSLWNAAKAYKEKHFQEHFDNIVKQSAAAGAYLSREDPATWSRAFFNPIHCCEHMNNNFSESFNNMINKMRNKPIIMIGIMYANLVMGTWYNRRTESASWVDGNLVPTAVTLIKKMLEFVTDYGVDPCVAGELYMVTSPKNSVFTVNILAKTCSCLQWQLRGFPCMHAVSALHSIRPQWRKYCSDYYSVENYKATYAPTFAPLDDKSEWVQPNMNKKILNPPHSRKPGRPKSKRVRSYDEPRVEKTKRRCGKCGNVTNHNKRTCAGGEVGSNPTAKRQRTECDAQSFTFSNIEPSQTTGVRGAAKSNKKKRTASFVGECFTGPGSQPLATPSSTPASTTPMSLPSIAPSSTPPSTINNLYQNFFGIGSVSQNIKQGKGRGNGKAKKK</sequence>
<evidence type="ECO:0000256" key="8">
    <source>
        <dbReference type="ARBA" id="ARBA00022833"/>
    </source>
</evidence>
<dbReference type="InterPro" id="IPR007527">
    <property type="entry name" value="Znf_SWIM"/>
</dbReference>
<proteinExistence type="predicted"/>
<dbReference type="InterPro" id="IPR006564">
    <property type="entry name" value="Znf_PMZ"/>
</dbReference>
<evidence type="ECO:0000313" key="17">
    <source>
        <dbReference type="EMBL" id="RZC67170.1"/>
    </source>
</evidence>
<feature type="compositionally biased region" description="Basic residues" evidence="14">
    <location>
        <begin position="1221"/>
        <end position="1233"/>
    </location>
</feature>
<feature type="domain" description="Protein kinase" evidence="15">
    <location>
        <begin position="24"/>
        <end position="346"/>
    </location>
</feature>
<evidence type="ECO:0000256" key="12">
    <source>
        <dbReference type="PROSITE-ProRule" id="PRU00325"/>
    </source>
</evidence>
<evidence type="ECO:0000259" key="16">
    <source>
        <dbReference type="PROSITE" id="PS50966"/>
    </source>
</evidence>
<dbReference type="PROSITE" id="PS50966">
    <property type="entry name" value="ZF_SWIM"/>
    <property type="match status" value="1"/>
</dbReference>
<keyword evidence="3" id="KW-0808">Transferase</keyword>
<feature type="region of interest" description="Disordered" evidence="14">
    <location>
        <begin position="1212"/>
        <end position="1241"/>
    </location>
</feature>
<feature type="binding site" evidence="13">
    <location>
        <position position="53"/>
    </location>
    <ligand>
        <name>ATP</name>
        <dbReference type="ChEBI" id="CHEBI:30616"/>
    </ligand>
</feature>
<dbReference type="Pfam" id="PF10551">
    <property type="entry name" value="MULE"/>
    <property type="match status" value="1"/>
</dbReference>
<comment type="catalytic activity">
    <reaction evidence="10">
        <text>L-threonyl-[protein] + ATP = O-phospho-L-threonyl-[protein] + ADP + H(+)</text>
        <dbReference type="Rhea" id="RHEA:46608"/>
        <dbReference type="Rhea" id="RHEA-COMP:11060"/>
        <dbReference type="Rhea" id="RHEA-COMP:11605"/>
        <dbReference type="ChEBI" id="CHEBI:15378"/>
        <dbReference type="ChEBI" id="CHEBI:30013"/>
        <dbReference type="ChEBI" id="CHEBI:30616"/>
        <dbReference type="ChEBI" id="CHEBI:61977"/>
        <dbReference type="ChEBI" id="CHEBI:456216"/>
        <dbReference type="EC" id="2.7.11.1"/>
    </reaction>
</comment>
<feature type="region of interest" description="Disordered" evidence="14">
    <location>
        <begin position="609"/>
        <end position="679"/>
    </location>
</feature>
<evidence type="ECO:0000256" key="3">
    <source>
        <dbReference type="ARBA" id="ARBA00022679"/>
    </source>
</evidence>
<feature type="domain" description="SWIM-type" evidence="16">
    <location>
        <begin position="1142"/>
        <end position="1174"/>
    </location>
</feature>
<dbReference type="Gramene" id="RZC67170">
    <property type="protein sequence ID" value="RZC67170"/>
    <property type="gene ID" value="C5167_010866"/>
</dbReference>
<dbReference type="InterPro" id="IPR018289">
    <property type="entry name" value="MULE_transposase_dom"/>
</dbReference>
<dbReference type="InterPro" id="IPR008271">
    <property type="entry name" value="Ser/Thr_kinase_AS"/>
</dbReference>
<dbReference type="InterPro" id="IPR000719">
    <property type="entry name" value="Prot_kinase_dom"/>
</dbReference>